<accession>A0A506PKG1</accession>
<dbReference type="EMBL" id="VHIQ01000003">
    <property type="protein sequence ID" value="TPV34034.1"/>
    <property type="molecule type" value="Genomic_DNA"/>
</dbReference>
<dbReference type="AlphaFoldDB" id="A0A506PKG1"/>
<evidence type="ECO:0000313" key="2">
    <source>
        <dbReference type="Proteomes" id="UP000317332"/>
    </source>
</evidence>
<protein>
    <submittedName>
        <fullName evidence="1">DUF1684 domain-containing protein</fullName>
    </submittedName>
</protein>
<proteinExistence type="predicted"/>
<evidence type="ECO:0000313" key="1">
    <source>
        <dbReference type="EMBL" id="TPV34034.1"/>
    </source>
</evidence>
<dbReference type="Proteomes" id="UP000317332">
    <property type="component" value="Unassembled WGS sequence"/>
</dbReference>
<keyword evidence="2" id="KW-1185">Reference proteome</keyword>
<dbReference type="PANTHER" id="PTHR41913">
    <property type="entry name" value="DUF1684 DOMAIN-CONTAINING PROTEIN"/>
    <property type="match status" value="1"/>
</dbReference>
<dbReference type="OrthoDB" id="5493262at2"/>
<dbReference type="PROSITE" id="PS51257">
    <property type="entry name" value="PROKAR_LIPOPROTEIN"/>
    <property type="match status" value="1"/>
</dbReference>
<reference evidence="1 2" key="1">
    <citation type="submission" date="2019-06" db="EMBL/GenBank/DDBJ databases">
        <title>Flavobacteriaceae Paucihalobacterium erythroidium CWB-1, complete genome.</title>
        <authorList>
            <person name="Wu S."/>
        </authorList>
    </citation>
    <scope>NUCLEOTIDE SEQUENCE [LARGE SCALE GENOMIC DNA]</scope>
    <source>
        <strain evidence="1 2">CWB-1</strain>
    </source>
</reference>
<gene>
    <name evidence="1" type="ORF">FJ651_07700</name>
</gene>
<sequence length="201" mass="23471">MKYVKILILLTILWIGCEPKKQPVLGETEWQRQQNANFKDASKSPLTDKDRKTFRSLEFFKADSSYLVNAHLERTPETPFFKMKTTTDRLTEERVYGILTFELQGTTFKLNVYQGKDNLEDPEFVDYLFLPFLDLTNGETSYGGGRYIDLRIPDGDIVELDFNKAYNPLCVYNKKYSCPIVPRDNFLEIEVKAGMKDYKKE</sequence>
<name>A0A506PKG1_9FLAO</name>
<organism evidence="1 2">
    <name type="scientific">Paucihalobacter ruber</name>
    <dbReference type="NCBI Taxonomy" id="2567861"/>
    <lineage>
        <taxon>Bacteria</taxon>
        <taxon>Pseudomonadati</taxon>
        <taxon>Bacteroidota</taxon>
        <taxon>Flavobacteriia</taxon>
        <taxon>Flavobacteriales</taxon>
        <taxon>Flavobacteriaceae</taxon>
        <taxon>Paucihalobacter</taxon>
    </lineage>
</organism>
<dbReference type="Pfam" id="PF07920">
    <property type="entry name" value="DUF1684"/>
    <property type="match status" value="1"/>
</dbReference>
<dbReference type="RefSeq" id="WP_140989931.1">
    <property type="nucleotide sequence ID" value="NZ_VHIQ01000003.1"/>
</dbReference>
<comment type="caution">
    <text evidence="1">The sequence shown here is derived from an EMBL/GenBank/DDBJ whole genome shotgun (WGS) entry which is preliminary data.</text>
</comment>
<dbReference type="PANTHER" id="PTHR41913:SF1">
    <property type="entry name" value="DUF1684 DOMAIN-CONTAINING PROTEIN"/>
    <property type="match status" value="1"/>
</dbReference>
<dbReference type="InterPro" id="IPR012467">
    <property type="entry name" value="DUF1684"/>
</dbReference>